<comment type="caution">
    <text evidence="1">The sequence shown here is derived from an EMBL/GenBank/DDBJ whole genome shotgun (WGS) entry which is preliminary data.</text>
</comment>
<sequence>MHLVWTVLCLQVCAVLGLVLGADEVQLDPSMPNVCAYRKSETVRVSKPSRRARTQMVKIRIANCSHAQAECFEYQPRTVHYVAYEDRLERRYTTAYRCCEGWTRRIGERGCLHRSLAYADAAQCLNGGRSRRHSRQFGEPHCICPPGYQGPRCESDVDECLAENRCTHDCVNTFGSYRCSCHPGYQLAGDGASCFRIDVQEIHECGIDNAGCEHNCRVTRSGPECSCRDGYRLLSDKKSCEDIDECLEQPDRCEHRCQNLDGSFRCTCPSGLQLAEDGRTCKLTRRFGDRCDRLCPDDCPSGRCHRRFGYCECPPASHGRFCNLPCAPFTHGPSCSRMCKCDRANTLRCDPVSGECVCREGFTGGKCKHRCPKGTWGALCAHKCNCSSCDPITGGCNPAAADCEQSGDCSQGKWLCYIYIDRVYSPGSRENL</sequence>
<proteinExistence type="predicted"/>
<dbReference type="Proteomes" id="UP000821865">
    <property type="component" value="Chromosome 3"/>
</dbReference>
<dbReference type="EMBL" id="CM023472">
    <property type="protein sequence ID" value="KAH7960134.1"/>
    <property type="molecule type" value="Genomic_DNA"/>
</dbReference>
<gene>
    <name evidence="1" type="ORF">HPB49_017309</name>
</gene>
<organism evidence="1 2">
    <name type="scientific">Dermacentor silvarum</name>
    <name type="common">Tick</name>
    <dbReference type="NCBI Taxonomy" id="543639"/>
    <lineage>
        <taxon>Eukaryota</taxon>
        <taxon>Metazoa</taxon>
        <taxon>Ecdysozoa</taxon>
        <taxon>Arthropoda</taxon>
        <taxon>Chelicerata</taxon>
        <taxon>Arachnida</taxon>
        <taxon>Acari</taxon>
        <taxon>Parasitiformes</taxon>
        <taxon>Ixodida</taxon>
        <taxon>Ixodoidea</taxon>
        <taxon>Ixodidae</taxon>
        <taxon>Rhipicephalinae</taxon>
        <taxon>Dermacentor</taxon>
    </lineage>
</organism>
<evidence type="ECO:0000313" key="2">
    <source>
        <dbReference type="Proteomes" id="UP000821865"/>
    </source>
</evidence>
<name>A0ACB8D783_DERSI</name>
<evidence type="ECO:0000313" key="1">
    <source>
        <dbReference type="EMBL" id="KAH7960134.1"/>
    </source>
</evidence>
<keyword evidence="2" id="KW-1185">Reference proteome</keyword>
<protein>
    <submittedName>
        <fullName evidence="1">Uncharacterized protein</fullName>
    </submittedName>
</protein>
<reference evidence="1" key="1">
    <citation type="submission" date="2020-05" db="EMBL/GenBank/DDBJ databases">
        <title>Large-scale comparative analyses of tick genomes elucidate their genetic diversity and vector capacities.</title>
        <authorList>
            <person name="Jia N."/>
            <person name="Wang J."/>
            <person name="Shi W."/>
            <person name="Du L."/>
            <person name="Sun Y."/>
            <person name="Zhan W."/>
            <person name="Jiang J."/>
            <person name="Wang Q."/>
            <person name="Zhang B."/>
            <person name="Ji P."/>
            <person name="Sakyi L.B."/>
            <person name="Cui X."/>
            <person name="Yuan T."/>
            <person name="Jiang B."/>
            <person name="Yang W."/>
            <person name="Lam T.T.-Y."/>
            <person name="Chang Q."/>
            <person name="Ding S."/>
            <person name="Wang X."/>
            <person name="Zhu J."/>
            <person name="Ruan X."/>
            <person name="Zhao L."/>
            <person name="Wei J."/>
            <person name="Que T."/>
            <person name="Du C."/>
            <person name="Cheng J."/>
            <person name="Dai P."/>
            <person name="Han X."/>
            <person name="Huang E."/>
            <person name="Gao Y."/>
            <person name="Liu J."/>
            <person name="Shao H."/>
            <person name="Ye R."/>
            <person name="Li L."/>
            <person name="Wei W."/>
            <person name="Wang X."/>
            <person name="Wang C."/>
            <person name="Yang T."/>
            <person name="Huo Q."/>
            <person name="Li W."/>
            <person name="Guo W."/>
            <person name="Chen H."/>
            <person name="Zhou L."/>
            <person name="Ni X."/>
            <person name="Tian J."/>
            <person name="Zhou Y."/>
            <person name="Sheng Y."/>
            <person name="Liu T."/>
            <person name="Pan Y."/>
            <person name="Xia L."/>
            <person name="Li J."/>
            <person name="Zhao F."/>
            <person name="Cao W."/>
        </authorList>
    </citation>
    <scope>NUCLEOTIDE SEQUENCE</scope>
    <source>
        <strain evidence="1">Dsil-2018</strain>
    </source>
</reference>
<accession>A0ACB8D783</accession>